<dbReference type="SMART" id="SM00926">
    <property type="entry name" value="Molybdop_Fe4S4"/>
    <property type="match status" value="1"/>
</dbReference>
<dbReference type="Gene3D" id="3.40.50.740">
    <property type="match status" value="1"/>
</dbReference>
<dbReference type="CDD" id="cd02766">
    <property type="entry name" value="MopB_3"/>
    <property type="match status" value="1"/>
</dbReference>
<evidence type="ECO:0000256" key="3">
    <source>
        <dbReference type="ARBA" id="ARBA00022505"/>
    </source>
</evidence>
<dbReference type="InterPro" id="IPR006963">
    <property type="entry name" value="Mopterin_OxRdtase_4Fe-4S_dom"/>
</dbReference>
<evidence type="ECO:0000256" key="7">
    <source>
        <dbReference type="ARBA" id="ARBA00023014"/>
    </source>
</evidence>
<keyword evidence="10" id="KW-1185">Reference proteome</keyword>
<dbReference type="AlphaFoldDB" id="B8JGK4"/>
<protein>
    <submittedName>
        <fullName evidence="9">Formate dehydrogenase</fullName>
        <ecNumber evidence="9">1.17.1.9</ecNumber>
    </submittedName>
</protein>
<keyword evidence="5 9" id="KW-0560">Oxidoreductase</keyword>
<evidence type="ECO:0000256" key="5">
    <source>
        <dbReference type="ARBA" id="ARBA00023002"/>
    </source>
</evidence>
<evidence type="ECO:0000313" key="10">
    <source>
        <dbReference type="Proteomes" id="UP000007089"/>
    </source>
</evidence>
<dbReference type="GO" id="GO:0008863">
    <property type="term" value="F:formate dehydrogenase (NAD+) activity"/>
    <property type="evidence" value="ECO:0007669"/>
    <property type="project" value="UniProtKB-EC"/>
</dbReference>
<dbReference type="PROSITE" id="PS00490">
    <property type="entry name" value="MOLYBDOPTERIN_PROK_2"/>
    <property type="match status" value="1"/>
</dbReference>
<dbReference type="PANTHER" id="PTHR43742:SF6">
    <property type="entry name" value="OXIDOREDUCTASE YYAE-RELATED"/>
    <property type="match status" value="1"/>
</dbReference>
<keyword evidence="7" id="KW-0411">Iron-sulfur</keyword>
<dbReference type="CDD" id="cd02786">
    <property type="entry name" value="MopB_CT_3"/>
    <property type="match status" value="1"/>
</dbReference>
<evidence type="ECO:0000256" key="2">
    <source>
        <dbReference type="ARBA" id="ARBA00010312"/>
    </source>
</evidence>
<dbReference type="PROSITE" id="PS51669">
    <property type="entry name" value="4FE4S_MOW_BIS_MGD"/>
    <property type="match status" value="1"/>
</dbReference>
<dbReference type="Pfam" id="PF04879">
    <property type="entry name" value="Molybdop_Fe4S4"/>
    <property type="match status" value="1"/>
</dbReference>
<keyword evidence="6" id="KW-0408">Iron</keyword>
<evidence type="ECO:0000256" key="1">
    <source>
        <dbReference type="ARBA" id="ARBA00001942"/>
    </source>
</evidence>
<dbReference type="Gene3D" id="3.40.228.10">
    <property type="entry name" value="Dimethylsulfoxide Reductase, domain 2"/>
    <property type="match status" value="1"/>
</dbReference>
<dbReference type="InterPro" id="IPR006655">
    <property type="entry name" value="Mopterin_OxRdtase_prok_CS"/>
</dbReference>
<dbReference type="KEGG" id="acp:A2cp1_1331"/>
<dbReference type="HOGENOM" id="CLU_000422_13_3_7"/>
<dbReference type="GO" id="GO:0051536">
    <property type="term" value="F:iron-sulfur cluster binding"/>
    <property type="evidence" value="ECO:0007669"/>
    <property type="project" value="UniProtKB-KW"/>
</dbReference>
<dbReference type="Gene3D" id="2.40.40.20">
    <property type="match status" value="1"/>
</dbReference>
<dbReference type="Proteomes" id="UP000007089">
    <property type="component" value="Chromosome"/>
</dbReference>
<dbReference type="SUPFAM" id="SSF50692">
    <property type="entry name" value="ADC-like"/>
    <property type="match status" value="1"/>
</dbReference>
<proteinExistence type="inferred from homology"/>
<keyword evidence="3" id="KW-0500">Molybdenum</keyword>
<reference evidence="9" key="1">
    <citation type="submission" date="2009-01" db="EMBL/GenBank/DDBJ databases">
        <title>Complete sequence of Anaeromyxobacter dehalogenans 2CP-1.</title>
        <authorList>
            <consortium name="US DOE Joint Genome Institute"/>
            <person name="Lucas S."/>
            <person name="Copeland A."/>
            <person name="Lapidus A."/>
            <person name="Glavina del Rio T."/>
            <person name="Dalin E."/>
            <person name="Tice H."/>
            <person name="Bruce D."/>
            <person name="Goodwin L."/>
            <person name="Pitluck S."/>
            <person name="Saunders E."/>
            <person name="Brettin T."/>
            <person name="Detter J.C."/>
            <person name="Han C."/>
            <person name="Larimer F."/>
            <person name="Land M."/>
            <person name="Hauser L."/>
            <person name="Kyrpides N."/>
            <person name="Ovchinnikova G."/>
            <person name="Beliaev A.S."/>
            <person name="Richardson P."/>
        </authorList>
    </citation>
    <scope>NUCLEOTIDE SEQUENCE</scope>
    <source>
        <strain evidence="9">2CP-1</strain>
    </source>
</reference>
<dbReference type="PANTHER" id="PTHR43742">
    <property type="entry name" value="TRIMETHYLAMINE-N-OXIDE REDUCTASE"/>
    <property type="match status" value="1"/>
</dbReference>
<dbReference type="Pfam" id="PF01568">
    <property type="entry name" value="Molydop_binding"/>
    <property type="match status" value="1"/>
</dbReference>
<dbReference type="GO" id="GO:0043546">
    <property type="term" value="F:molybdopterin cofactor binding"/>
    <property type="evidence" value="ECO:0007669"/>
    <property type="project" value="InterPro"/>
</dbReference>
<dbReference type="Gene3D" id="3.30.2070.10">
    <property type="entry name" value="Formate dehydrogenase/DMSO reductase"/>
    <property type="match status" value="1"/>
</dbReference>
<dbReference type="GO" id="GO:0046872">
    <property type="term" value="F:metal ion binding"/>
    <property type="evidence" value="ECO:0007669"/>
    <property type="project" value="UniProtKB-KW"/>
</dbReference>
<evidence type="ECO:0000256" key="4">
    <source>
        <dbReference type="ARBA" id="ARBA00022723"/>
    </source>
</evidence>
<dbReference type="InterPro" id="IPR037920">
    <property type="entry name" value="YoaE_C"/>
</dbReference>
<comment type="similarity">
    <text evidence="2">Belongs to the prokaryotic molybdopterin-containing oxidoreductase family.</text>
</comment>
<dbReference type="Pfam" id="PF00384">
    <property type="entry name" value="Molybdopterin"/>
    <property type="match status" value="1"/>
</dbReference>
<dbReference type="SUPFAM" id="SSF53706">
    <property type="entry name" value="Formate dehydrogenase/DMSO reductase, domains 1-3"/>
    <property type="match status" value="1"/>
</dbReference>
<evidence type="ECO:0000259" key="8">
    <source>
        <dbReference type="PROSITE" id="PS51669"/>
    </source>
</evidence>
<dbReference type="RefSeq" id="WP_012632649.1">
    <property type="nucleotide sequence ID" value="NC_011891.1"/>
</dbReference>
<accession>B8JGK4</accession>
<dbReference type="InterPro" id="IPR050612">
    <property type="entry name" value="Prok_Mopterin_Oxidored"/>
</dbReference>
<dbReference type="EC" id="1.17.1.9" evidence="9"/>
<feature type="domain" description="4Fe-4S Mo/W bis-MGD-type" evidence="8">
    <location>
        <begin position="2"/>
        <end position="59"/>
    </location>
</feature>
<organism evidence="9 10">
    <name type="scientific">Anaeromyxobacter dehalogenans (strain ATCC BAA-258 / DSM 21875 / 2CP-1)</name>
    <dbReference type="NCBI Taxonomy" id="455488"/>
    <lineage>
        <taxon>Bacteria</taxon>
        <taxon>Pseudomonadati</taxon>
        <taxon>Myxococcota</taxon>
        <taxon>Myxococcia</taxon>
        <taxon>Myxococcales</taxon>
        <taxon>Cystobacterineae</taxon>
        <taxon>Anaeromyxobacteraceae</taxon>
        <taxon>Anaeromyxobacter</taxon>
    </lineage>
</organism>
<gene>
    <name evidence="9" type="ordered locus">A2cp1_1331</name>
</gene>
<evidence type="ECO:0000313" key="9">
    <source>
        <dbReference type="EMBL" id="ACL64675.1"/>
    </source>
</evidence>
<keyword evidence="4" id="KW-0479">Metal-binding</keyword>
<comment type="cofactor">
    <cofactor evidence="1">
        <name>Mo-bis(molybdopterin guanine dinucleotide)</name>
        <dbReference type="ChEBI" id="CHEBI:60539"/>
    </cofactor>
</comment>
<dbReference type="InterPro" id="IPR006656">
    <property type="entry name" value="Mopterin_OxRdtase"/>
</dbReference>
<dbReference type="EMBL" id="CP001359">
    <property type="protein sequence ID" value="ACL64675.1"/>
    <property type="molecule type" value="Genomic_DNA"/>
</dbReference>
<dbReference type="InterPro" id="IPR006657">
    <property type="entry name" value="MoPterin_dinucl-bd_dom"/>
</dbReference>
<dbReference type="Gene3D" id="2.20.25.90">
    <property type="entry name" value="ADC-like domains"/>
    <property type="match status" value="1"/>
</dbReference>
<sequence>MPSLARSVCPFDCPDACGLLVEVEDGRAAKVRGDPEHPYSQGTLCPKMNGYDRTVHSPDRLTHPLIRTGPKGAGAFRRATWDEAVARVASRWKEILAADGGEAILPYSYAGSMGLVQRNAGYPFFHRLGATKLARTICTPAQDAGWTAVMGATPGPDPDTVLGSDLVVLWGINAVATSIHFAQRAREARRRGARVLLVDTYRNDTAALADEVILVRPGSDGMLALGLVHVLAREGLADEAFLASETAGWPELKAVALAECPPDAVAAATGLAPEAIVALARTLARARAPFFRIGGGPSRYGNGAMTVRSVVALAAVLGAFGREGGGCLTSAASSQAFDLSPVRREDLLARPVREVNMNRLGWALNELRDPPIRSMYVWCSNPAAVAPDQNAVLRGLSREDLFLVVHERFLTDTARHADVVLPATTSLEHLDVYRSYGHYTVQRAAAVIPPLGEAKPNWEVFQLLAAAMGFDEPVFRTSAAEMADQLLAQRSAWWDAVDRSRLAEGKAVRIAPPPGPRWRTASGRIELVNPALREPVPRPLPAHADRDPLPLRLVTAPALYTLNSTFQERPELRAKAGGMQLQLAPSEAAARGLSDGQRVVAFNGLGEAAFVLRVAEGVPAGVAVAEGVFWLAHAPGARNVNALTSQRLTDEAGGSTFYDNRVDVRAA</sequence>
<evidence type="ECO:0000256" key="6">
    <source>
        <dbReference type="ARBA" id="ARBA00023004"/>
    </source>
</evidence>
<name>B8JGK4_ANAD2</name>
<dbReference type="InterPro" id="IPR009010">
    <property type="entry name" value="Asp_de-COase-like_dom_sf"/>
</dbReference>